<dbReference type="Proteomes" id="UP000664169">
    <property type="component" value="Unassembled WGS sequence"/>
</dbReference>
<dbReference type="GO" id="GO:0032543">
    <property type="term" value="P:mitochondrial translation"/>
    <property type="evidence" value="ECO:0007669"/>
    <property type="project" value="TreeGrafter"/>
</dbReference>
<dbReference type="Pfam" id="PF12298">
    <property type="entry name" value="Bot1p"/>
    <property type="match status" value="1"/>
</dbReference>
<dbReference type="AlphaFoldDB" id="A0A8H3FHJ7"/>
<accession>A0A8H3FHJ7</accession>
<evidence type="ECO:0000313" key="1">
    <source>
        <dbReference type="EMBL" id="CAF9923805.1"/>
    </source>
</evidence>
<dbReference type="InterPro" id="IPR021036">
    <property type="entry name" value="Ribosomal_mS45"/>
</dbReference>
<gene>
    <name evidence="1" type="ORF">GOMPHAMPRED_003452</name>
</gene>
<dbReference type="EMBL" id="CAJPDQ010000020">
    <property type="protein sequence ID" value="CAF9923805.1"/>
    <property type="molecule type" value="Genomic_DNA"/>
</dbReference>
<protein>
    <recommendedName>
        <fullName evidence="3">Eukaryotic mitochondrial regulator protein-domain-containing protein</fullName>
    </recommendedName>
</protein>
<evidence type="ECO:0008006" key="3">
    <source>
        <dbReference type="Google" id="ProtNLM"/>
    </source>
</evidence>
<sequence length="297" mass="33517">MSGLPGRPPTKFRQAFKAWEAGPGQKYIKHRPGRTNYLRSGSGPRSQDGTVKTINQPFPTNPFFRSQPVLSEELKEEVWKAVVERGRSLRLTSVDYQMDIRRVAAVVRLKQVEKQWIANGKRLATVYSKAVNEMLPQTPLTKPATEHEPINDLVVHPSTLPQVFWPVAESQHFTRVEAGEAFGDKLLPAEVRIPHPQLYEIAKGIAQGKFMEVAKEEAWDRIQKADIKAQARLTNRIKDQEARTTTVQSPRSAFKFEDVTVDTKSTGRYSNGIGARYGIPHEDRKKGQIKIPTKVIG</sequence>
<keyword evidence="2" id="KW-1185">Reference proteome</keyword>
<dbReference type="GO" id="GO:0005763">
    <property type="term" value="C:mitochondrial small ribosomal subunit"/>
    <property type="evidence" value="ECO:0007669"/>
    <property type="project" value="TreeGrafter"/>
</dbReference>
<organism evidence="1 2">
    <name type="scientific">Gomphillus americanus</name>
    <dbReference type="NCBI Taxonomy" id="1940652"/>
    <lineage>
        <taxon>Eukaryota</taxon>
        <taxon>Fungi</taxon>
        <taxon>Dikarya</taxon>
        <taxon>Ascomycota</taxon>
        <taxon>Pezizomycotina</taxon>
        <taxon>Lecanoromycetes</taxon>
        <taxon>OSLEUM clade</taxon>
        <taxon>Ostropomycetidae</taxon>
        <taxon>Ostropales</taxon>
        <taxon>Graphidaceae</taxon>
        <taxon>Gomphilloideae</taxon>
        <taxon>Gomphillus</taxon>
    </lineage>
</organism>
<name>A0A8H3FHJ7_9LECA</name>
<dbReference type="PANTHER" id="PTHR28158:SF1">
    <property type="entry name" value="SMALL RIBOSOMAL SUBUNIT PROTEIN MS45"/>
    <property type="match status" value="1"/>
</dbReference>
<evidence type="ECO:0000313" key="2">
    <source>
        <dbReference type="Proteomes" id="UP000664169"/>
    </source>
</evidence>
<dbReference type="PANTHER" id="PTHR28158">
    <property type="entry name" value="37S RIBOSOMAL PROTEIN S35, MITOCHONDRIAL"/>
    <property type="match status" value="1"/>
</dbReference>
<dbReference type="OrthoDB" id="10052321at2759"/>
<reference evidence="1" key="1">
    <citation type="submission" date="2021-03" db="EMBL/GenBank/DDBJ databases">
        <authorList>
            <person name="Tagirdzhanova G."/>
        </authorList>
    </citation>
    <scope>NUCLEOTIDE SEQUENCE</scope>
</reference>
<comment type="caution">
    <text evidence="1">The sequence shown here is derived from an EMBL/GenBank/DDBJ whole genome shotgun (WGS) entry which is preliminary data.</text>
</comment>
<dbReference type="GO" id="GO:0003735">
    <property type="term" value="F:structural constituent of ribosome"/>
    <property type="evidence" value="ECO:0007669"/>
    <property type="project" value="TreeGrafter"/>
</dbReference>
<proteinExistence type="predicted"/>